<evidence type="ECO:0000313" key="1">
    <source>
        <dbReference type="EMBL" id="QDU81136.1"/>
    </source>
</evidence>
<name>A0A518CPH9_9PLAN</name>
<accession>A0A518CPH9</accession>
<organism evidence="1 2">
    <name type="scientific">Polystyrenella longa</name>
    <dbReference type="NCBI Taxonomy" id="2528007"/>
    <lineage>
        <taxon>Bacteria</taxon>
        <taxon>Pseudomonadati</taxon>
        <taxon>Planctomycetota</taxon>
        <taxon>Planctomycetia</taxon>
        <taxon>Planctomycetales</taxon>
        <taxon>Planctomycetaceae</taxon>
        <taxon>Polystyrenella</taxon>
    </lineage>
</organism>
<dbReference type="Proteomes" id="UP000317178">
    <property type="component" value="Chromosome"/>
</dbReference>
<dbReference type="KEGG" id="plon:Pla110_28730"/>
<dbReference type="AlphaFoldDB" id="A0A518CPH9"/>
<dbReference type="OrthoDB" id="286020at2"/>
<dbReference type="EMBL" id="CP036281">
    <property type="protein sequence ID" value="QDU81136.1"/>
    <property type="molecule type" value="Genomic_DNA"/>
</dbReference>
<dbReference type="RefSeq" id="WP_144996348.1">
    <property type="nucleotide sequence ID" value="NZ_CP036281.1"/>
</dbReference>
<sequence>MNPVEMIDLQNRIVVTTANAIETDWDAAVVNLEVDVQDQDLKKDCLPISFQRVGHKWESQEFAFPDECIELFLSSLREATADPTP</sequence>
<reference evidence="1 2" key="1">
    <citation type="submission" date="2019-02" db="EMBL/GenBank/DDBJ databases">
        <title>Deep-cultivation of Planctomycetes and their phenomic and genomic characterization uncovers novel biology.</title>
        <authorList>
            <person name="Wiegand S."/>
            <person name="Jogler M."/>
            <person name="Boedeker C."/>
            <person name="Pinto D."/>
            <person name="Vollmers J."/>
            <person name="Rivas-Marin E."/>
            <person name="Kohn T."/>
            <person name="Peeters S.H."/>
            <person name="Heuer A."/>
            <person name="Rast P."/>
            <person name="Oberbeckmann S."/>
            <person name="Bunk B."/>
            <person name="Jeske O."/>
            <person name="Meyerdierks A."/>
            <person name="Storesund J.E."/>
            <person name="Kallscheuer N."/>
            <person name="Luecker S."/>
            <person name="Lage O.M."/>
            <person name="Pohl T."/>
            <person name="Merkel B.J."/>
            <person name="Hornburger P."/>
            <person name="Mueller R.-W."/>
            <person name="Bruemmer F."/>
            <person name="Labrenz M."/>
            <person name="Spormann A.M."/>
            <person name="Op den Camp H."/>
            <person name="Overmann J."/>
            <person name="Amann R."/>
            <person name="Jetten M.S.M."/>
            <person name="Mascher T."/>
            <person name="Medema M.H."/>
            <person name="Devos D.P."/>
            <person name="Kaster A.-K."/>
            <person name="Ovreas L."/>
            <person name="Rohde M."/>
            <person name="Galperin M.Y."/>
            <person name="Jogler C."/>
        </authorList>
    </citation>
    <scope>NUCLEOTIDE SEQUENCE [LARGE SCALE GENOMIC DNA]</scope>
    <source>
        <strain evidence="1 2">Pla110</strain>
    </source>
</reference>
<proteinExistence type="predicted"/>
<protein>
    <submittedName>
        <fullName evidence="1">Uncharacterized protein</fullName>
    </submittedName>
</protein>
<keyword evidence="2" id="KW-1185">Reference proteome</keyword>
<gene>
    <name evidence="1" type="ORF">Pla110_28730</name>
</gene>
<evidence type="ECO:0000313" key="2">
    <source>
        <dbReference type="Proteomes" id="UP000317178"/>
    </source>
</evidence>